<comment type="caution">
    <text evidence="4">The sequence shown here is derived from an EMBL/GenBank/DDBJ whole genome shotgun (WGS) entry which is preliminary data.</text>
</comment>
<dbReference type="PROSITE" id="PS50035">
    <property type="entry name" value="PLD"/>
    <property type="match status" value="1"/>
</dbReference>
<dbReference type="AlphaFoldDB" id="A0A2W6NIV0"/>
<reference evidence="4 5" key="1">
    <citation type="submission" date="2018-06" db="EMBL/GenBank/DDBJ databases">
        <title>Isolation of heavy metals resistant Paenibacillus silvae NC2 from Gold-Copper mine in ZiJin, China.</title>
        <authorList>
            <person name="Xu J."/>
            <person name="Mazhar H.S."/>
            <person name="Rensing C."/>
        </authorList>
    </citation>
    <scope>NUCLEOTIDE SEQUENCE [LARGE SCALE GENOMIC DNA]</scope>
    <source>
        <strain evidence="4 5">NC2</strain>
    </source>
</reference>
<evidence type="ECO:0000259" key="3">
    <source>
        <dbReference type="PROSITE" id="PS51194"/>
    </source>
</evidence>
<dbReference type="RefSeq" id="WP_111270299.1">
    <property type="nucleotide sequence ID" value="NZ_QKWW01000028.1"/>
</dbReference>
<gene>
    <name evidence="4" type="ORF">DN757_11075</name>
</gene>
<dbReference type="InterPro" id="IPR001650">
    <property type="entry name" value="Helicase_C-like"/>
</dbReference>
<dbReference type="PANTHER" id="PTHR47396">
    <property type="entry name" value="TYPE I RESTRICTION ENZYME ECOKI R PROTEIN"/>
    <property type="match status" value="1"/>
</dbReference>
<evidence type="ECO:0000259" key="1">
    <source>
        <dbReference type="PROSITE" id="PS50035"/>
    </source>
</evidence>
<sequence length="818" mass="94409">MSTKLNVKLITDNLADELITRMQHASGIYIMTSFIMQSGVKLLAPHLKRAAERGAEVRMLAGDYLYITQPEGLRALCEVDSRIEARLWRSMGTSFHPKAYLFDHEHGEGMLIVGSSNFSFTALKTGYEWNLAMNAETEPYTFQSALEKFMQSFYHETTLPVNPDSIALYEEEYRQYHQKNPEMIQRITEMEEAEFGTRLPEEETEQESAVLPLLPIQPRFAQLDALEALNATMEEQYEKAMVVMATGLGKTYLAGFFAQRFGRILFIAHREEILNQAKKSFQQIMPDRSHGIFNGKQKDGEADCVYASIYTLSLQRHRDVFESDAFDLIVVDEFHHAAAKTYMKVIEYFHPQFLLGITATPDRLDGKDVYALCDGNVAYQMHFIEAIRRGWLAPFQYYGVFDDTDYSQIRWIGTKYDEEQLMSVQLQEEHVETIYAAWIRHKQTRTIGFCSSIRQADYLAAYFRSQGVKVLSLHSRTSEMSREEAIRQLGAGELEVVLTVDLFNEGTDIPSVDTLLFVRPTESLTVFTQQVGRGLRLSEGKSHCVIIDLIGNYRNADVKLSLLDVRRNEERSGKALDSAIPEVPDNCGIHLETRVVNLLQELSRKRMPRREKLLQDFLDVKRELGRIPTYLELHLMGQSKSIGYRSEFGSYVGFLYWAELLSLVEGDIYVRHEAWLRDIEKTIMNKSYKMIVLLYMLDRGEAHWMDPVTPGEMAEFFYRYLTEKEYRKRKDFSDKGKAALTEWNEKTANEMQKLIIDMPMSKWSGAKGSVTRFEDGVFSLNVEVQNTEERAVLYRWTRGVCLYRLHSYFEKGNPVSVV</sequence>
<dbReference type="InterPro" id="IPR001736">
    <property type="entry name" value="PLipase_D/transphosphatidylase"/>
</dbReference>
<dbReference type="SUPFAM" id="SSF52540">
    <property type="entry name" value="P-loop containing nucleoside triphosphate hydrolases"/>
    <property type="match status" value="1"/>
</dbReference>
<dbReference type="GO" id="GO:0005829">
    <property type="term" value="C:cytosol"/>
    <property type="evidence" value="ECO:0007669"/>
    <property type="project" value="TreeGrafter"/>
</dbReference>
<dbReference type="GO" id="GO:0006793">
    <property type="term" value="P:phosphorus metabolic process"/>
    <property type="evidence" value="ECO:0007669"/>
    <property type="project" value="UniProtKB-ARBA"/>
</dbReference>
<dbReference type="InterPro" id="IPR014001">
    <property type="entry name" value="Helicase_ATP-bd"/>
</dbReference>
<feature type="domain" description="Helicase C-terminal" evidence="3">
    <location>
        <begin position="417"/>
        <end position="591"/>
    </location>
</feature>
<feature type="domain" description="Helicase ATP-binding" evidence="2">
    <location>
        <begin position="231"/>
        <end position="362"/>
    </location>
</feature>
<dbReference type="Proteomes" id="UP000249204">
    <property type="component" value="Unassembled WGS sequence"/>
</dbReference>
<dbReference type="InterPro" id="IPR050742">
    <property type="entry name" value="Helicase_Restrict-Modif_Enz"/>
</dbReference>
<accession>A0A2W6NIV0</accession>
<dbReference type="InterPro" id="IPR006935">
    <property type="entry name" value="Helicase/UvrB_N"/>
</dbReference>
<dbReference type="GO" id="GO:0005524">
    <property type="term" value="F:ATP binding"/>
    <property type="evidence" value="ECO:0007669"/>
    <property type="project" value="InterPro"/>
</dbReference>
<evidence type="ECO:0000313" key="4">
    <source>
        <dbReference type="EMBL" id="PZT55619.1"/>
    </source>
</evidence>
<dbReference type="InterPro" id="IPR027417">
    <property type="entry name" value="P-loop_NTPase"/>
</dbReference>
<dbReference type="GO" id="GO:0016787">
    <property type="term" value="F:hydrolase activity"/>
    <property type="evidence" value="ECO:0007669"/>
    <property type="project" value="InterPro"/>
</dbReference>
<proteinExistence type="predicted"/>
<dbReference type="InterPro" id="IPR025202">
    <property type="entry name" value="PLD-like_dom"/>
</dbReference>
<organism evidence="4 5">
    <name type="scientific">Paenibacillus silvae</name>
    <dbReference type="NCBI Taxonomy" id="1325358"/>
    <lineage>
        <taxon>Bacteria</taxon>
        <taxon>Bacillati</taxon>
        <taxon>Bacillota</taxon>
        <taxon>Bacilli</taxon>
        <taxon>Bacillales</taxon>
        <taxon>Paenibacillaceae</taxon>
        <taxon>Paenibacillus</taxon>
    </lineage>
</organism>
<dbReference type="CDD" id="cd18799">
    <property type="entry name" value="SF2_C_EcoAI-like"/>
    <property type="match status" value="1"/>
</dbReference>
<evidence type="ECO:0000313" key="5">
    <source>
        <dbReference type="Proteomes" id="UP000249204"/>
    </source>
</evidence>
<dbReference type="GO" id="GO:0004386">
    <property type="term" value="F:helicase activity"/>
    <property type="evidence" value="ECO:0007669"/>
    <property type="project" value="UniProtKB-KW"/>
</dbReference>
<keyword evidence="4" id="KW-0547">Nucleotide-binding</keyword>
<dbReference type="CDD" id="cd18032">
    <property type="entry name" value="DEXHc_RE_I_III_res"/>
    <property type="match status" value="1"/>
</dbReference>
<dbReference type="SMART" id="SM00490">
    <property type="entry name" value="HELICc"/>
    <property type="match status" value="1"/>
</dbReference>
<evidence type="ECO:0000259" key="2">
    <source>
        <dbReference type="PROSITE" id="PS51192"/>
    </source>
</evidence>
<dbReference type="Gene3D" id="3.40.50.300">
    <property type="entry name" value="P-loop containing nucleotide triphosphate hydrolases"/>
    <property type="match status" value="2"/>
</dbReference>
<dbReference type="Gene3D" id="3.30.870.10">
    <property type="entry name" value="Endonuclease Chain A"/>
    <property type="match status" value="1"/>
</dbReference>
<feature type="domain" description="PLD phosphodiesterase" evidence="1">
    <location>
        <begin position="91"/>
        <end position="122"/>
    </location>
</feature>
<dbReference type="PROSITE" id="PS51194">
    <property type="entry name" value="HELICASE_CTER"/>
    <property type="match status" value="1"/>
</dbReference>
<dbReference type="Pfam" id="PF13091">
    <property type="entry name" value="PLDc_2"/>
    <property type="match status" value="1"/>
</dbReference>
<keyword evidence="4" id="KW-0378">Hydrolase</keyword>
<dbReference type="Pfam" id="PF04851">
    <property type="entry name" value="ResIII"/>
    <property type="match status" value="1"/>
</dbReference>
<dbReference type="PANTHER" id="PTHR47396:SF1">
    <property type="entry name" value="ATP-DEPENDENT HELICASE IRC3-RELATED"/>
    <property type="match status" value="1"/>
</dbReference>
<dbReference type="EMBL" id="QKWW01000028">
    <property type="protein sequence ID" value="PZT55619.1"/>
    <property type="molecule type" value="Genomic_DNA"/>
</dbReference>
<dbReference type="SUPFAM" id="SSF56024">
    <property type="entry name" value="Phospholipase D/nuclease"/>
    <property type="match status" value="1"/>
</dbReference>
<dbReference type="GO" id="GO:0003677">
    <property type="term" value="F:DNA binding"/>
    <property type="evidence" value="ECO:0007669"/>
    <property type="project" value="InterPro"/>
</dbReference>
<keyword evidence="4" id="KW-0067">ATP-binding</keyword>
<dbReference type="SMART" id="SM00487">
    <property type="entry name" value="DEXDc"/>
    <property type="match status" value="1"/>
</dbReference>
<dbReference type="Pfam" id="PF00271">
    <property type="entry name" value="Helicase_C"/>
    <property type="match status" value="1"/>
</dbReference>
<dbReference type="PROSITE" id="PS51192">
    <property type="entry name" value="HELICASE_ATP_BIND_1"/>
    <property type="match status" value="1"/>
</dbReference>
<name>A0A2W6NIV0_9BACL</name>
<protein>
    <submittedName>
        <fullName evidence="4">DNA helicase</fullName>
    </submittedName>
</protein>
<keyword evidence="4" id="KW-0347">Helicase</keyword>